<evidence type="ECO:0000313" key="5">
    <source>
        <dbReference type="Proteomes" id="UP001595993"/>
    </source>
</evidence>
<dbReference type="Gene3D" id="2.160.20.10">
    <property type="entry name" value="Single-stranded right-handed beta-helix, Pectin lyase-like"/>
    <property type="match status" value="1"/>
</dbReference>
<dbReference type="InterPro" id="IPR012334">
    <property type="entry name" value="Pectin_lyas_fold"/>
</dbReference>
<dbReference type="PANTHER" id="PTHR22990:SF15">
    <property type="entry name" value="F-BOX ONLY PROTEIN 10"/>
    <property type="match status" value="1"/>
</dbReference>
<feature type="domain" description="Right handed beta helix" evidence="3">
    <location>
        <begin position="101"/>
        <end position="240"/>
    </location>
</feature>
<organism evidence="4 5">
    <name type="scientific">Streptomyces maoxianensis</name>
    <dbReference type="NCBI Taxonomy" id="1459942"/>
    <lineage>
        <taxon>Bacteria</taxon>
        <taxon>Bacillati</taxon>
        <taxon>Actinomycetota</taxon>
        <taxon>Actinomycetes</taxon>
        <taxon>Kitasatosporales</taxon>
        <taxon>Streptomycetaceae</taxon>
        <taxon>Streptomyces</taxon>
    </lineage>
</organism>
<keyword evidence="5" id="KW-1185">Reference proteome</keyword>
<proteinExistence type="predicted"/>
<dbReference type="SMART" id="SM00710">
    <property type="entry name" value="PbH1"/>
    <property type="match status" value="6"/>
</dbReference>
<name>A0ABV9G6L6_9ACTN</name>
<feature type="signal peptide" evidence="2">
    <location>
        <begin position="1"/>
        <end position="23"/>
    </location>
</feature>
<gene>
    <name evidence="4" type="ORF">ACFO9E_12185</name>
</gene>
<dbReference type="RefSeq" id="WP_381194220.1">
    <property type="nucleotide sequence ID" value="NZ_JBHSFE010000010.1"/>
</dbReference>
<dbReference type="PANTHER" id="PTHR22990">
    <property type="entry name" value="F-BOX ONLY PROTEIN"/>
    <property type="match status" value="1"/>
</dbReference>
<evidence type="ECO:0000313" key="4">
    <source>
        <dbReference type="EMBL" id="MFC4608572.1"/>
    </source>
</evidence>
<sequence>MTKRQIRCLACISVVMVTGLGAAAPSTGPDSHTVHPGESIQAAVDAAQPGDTILLHPGTYRESVLVTKANLTLRGYGKSTVIMPGPAATAAAPAKNVCAQNGNGICVMGTDAKTVDGVTIRSLALSGFKKNAIWASGTDRLTVRQVVAEKNGTWGMAQQKSTRGVFRDNVARNNGDAGIFIANTVDEEGGATDTMGAVVADNMLTGNRIGVTARRVRNLTIRGNVMTENCAGVFVVGDESKPAAGAMTVRGNMVYKNNKFCAATPRLPAVQGSGIVLTGSEATVVRGNLILDNVGSSPLSGGIVLFKSFVGAQNTANVVQHNQALGNKPADLLDGGGGTGNTFLGNVCQASNPAGMC</sequence>
<accession>A0ABV9G6L6</accession>
<dbReference type="Pfam" id="PF13229">
    <property type="entry name" value="Beta_helix"/>
    <property type="match status" value="1"/>
</dbReference>
<dbReference type="SUPFAM" id="SSF51126">
    <property type="entry name" value="Pectin lyase-like"/>
    <property type="match status" value="1"/>
</dbReference>
<keyword evidence="1" id="KW-0677">Repeat</keyword>
<dbReference type="InterPro" id="IPR011050">
    <property type="entry name" value="Pectin_lyase_fold/virulence"/>
</dbReference>
<evidence type="ECO:0000259" key="3">
    <source>
        <dbReference type="Pfam" id="PF13229"/>
    </source>
</evidence>
<dbReference type="InterPro" id="IPR006626">
    <property type="entry name" value="PbH1"/>
</dbReference>
<dbReference type="InterPro" id="IPR039448">
    <property type="entry name" value="Beta_helix"/>
</dbReference>
<feature type="chain" id="PRO_5047146183" evidence="2">
    <location>
        <begin position="24"/>
        <end position="357"/>
    </location>
</feature>
<dbReference type="Proteomes" id="UP001595993">
    <property type="component" value="Unassembled WGS sequence"/>
</dbReference>
<evidence type="ECO:0000256" key="2">
    <source>
        <dbReference type="SAM" id="SignalP"/>
    </source>
</evidence>
<reference evidence="5" key="1">
    <citation type="journal article" date="2019" name="Int. J. Syst. Evol. Microbiol.">
        <title>The Global Catalogue of Microorganisms (GCM) 10K type strain sequencing project: providing services to taxonomists for standard genome sequencing and annotation.</title>
        <authorList>
            <consortium name="The Broad Institute Genomics Platform"/>
            <consortium name="The Broad Institute Genome Sequencing Center for Infectious Disease"/>
            <person name="Wu L."/>
            <person name="Ma J."/>
        </authorList>
    </citation>
    <scope>NUCLEOTIDE SEQUENCE [LARGE SCALE GENOMIC DNA]</scope>
    <source>
        <strain evidence="5">CGMCC 4.7139</strain>
    </source>
</reference>
<protein>
    <submittedName>
        <fullName evidence="4">Nitrous oxide reductase family maturation protein NosD</fullName>
    </submittedName>
</protein>
<comment type="caution">
    <text evidence="4">The sequence shown here is derived from an EMBL/GenBank/DDBJ whole genome shotgun (WGS) entry which is preliminary data.</text>
</comment>
<dbReference type="InterPro" id="IPR051550">
    <property type="entry name" value="SCF-Subunits/Alg-Epimerases"/>
</dbReference>
<evidence type="ECO:0000256" key="1">
    <source>
        <dbReference type="ARBA" id="ARBA00022737"/>
    </source>
</evidence>
<dbReference type="EMBL" id="JBHSFE010000010">
    <property type="protein sequence ID" value="MFC4608572.1"/>
    <property type="molecule type" value="Genomic_DNA"/>
</dbReference>
<keyword evidence="2" id="KW-0732">Signal</keyword>